<dbReference type="GO" id="GO:0015031">
    <property type="term" value="P:protein transport"/>
    <property type="evidence" value="ECO:0007669"/>
    <property type="project" value="UniProtKB-KW"/>
</dbReference>
<dbReference type="GO" id="GO:0000139">
    <property type="term" value="C:Golgi membrane"/>
    <property type="evidence" value="ECO:0007669"/>
    <property type="project" value="UniProtKB-SubCell"/>
</dbReference>
<sequence length="165" mass="19102">MVLSTQIVRVADGLPLAASMDDEEHSNGKELAEPKNLLRQLYKKLNNSVDQRCSIDTGNFIFHYYIEYGVCFLAICDKQYPKKLAFQFLEELQKEFNEKYGSEVGSVARPYAFVKFDTFIQKTKKQYKDTRTTKNLNKLHEDLRDVTGIMTMNIRDALVRGETLD</sequence>
<evidence type="ECO:0000256" key="11">
    <source>
        <dbReference type="ARBA" id="ARBA00023136"/>
    </source>
</evidence>
<keyword evidence="11" id="KW-0472">Membrane</keyword>
<reference evidence="16" key="1">
    <citation type="submission" date="2020-05" db="EMBL/GenBank/DDBJ databases">
        <title>Phylogenomic resolution of chytrid fungi.</title>
        <authorList>
            <person name="Stajich J.E."/>
            <person name="Amses K."/>
            <person name="Simmons R."/>
            <person name="Seto K."/>
            <person name="Myers J."/>
            <person name="Bonds A."/>
            <person name="Quandt C.A."/>
            <person name="Barry K."/>
            <person name="Liu P."/>
            <person name="Grigoriev I."/>
            <person name="Longcore J.E."/>
            <person name="James T.Y."/>
        </authorList>
    </citation>
    <scope>NUCLEOTIDE SEQUENCE</scope>
    <source>
        <strain evidence="16">JEL0476</strain>
    </source>
</reference>
<dbReference type="EMBL" id="JADGJW010001615">
    <property type="protein sequence ID" value="KAJ3202146.1"/>
    <property type="molecule type" value="Genomic_DNA"/>
</dbReference>
<keyword evidence="4" id="KW-0813">Transport</keyword>
<evidence type="ECO:0000256" key="5">
    <source>
        <dbReference type="ARBA" id="ARBA00022692"/>
    </source>
</evidence>
<feature type="non-terminal residue" evidence="16">
    <location>
        <position position="1"/>
    </location>
</feature>
<comment type="subcellular location">
    <subcellularLocation>
        <location evidence="1">Endoplasmic reticulum membrane</location>
        <topology evidence="1">Single-pass type IV membrane protein</topology>
    </subcellularLocation>
    <subcellularLocation>
        <location evidence="2">Golgi apparatus membrane</location>
        <topology evidence="2">Single-pass type IV membrane protein</topology>
    </subcellularLocation>
</comment>
<feature type="domain" description="Longin" evidence="14">
    <location>
        <begin position="6"/>
        <end position="120"/>
    </location>
</feature>
<evidence type="ECO:0000259" key="15">
    <source>
        <dbReference type="PROSITE" id="PS50892"/>
    </source>
</evidence>
<evidence type="ECO:0000256" key="7">
    <source>
        <dbReference type="ARBA" id="ARBA00022927"/>
    </source>
</evidence>
<keyword evidence="9" id="KW-0333">Golgi apparatus</keyword>
<evidence type="ECO:0000259" key="14">
    <source>
        <dbReference type="PROSITE" id="PS50859"/>
    </source>
</evidence>
<evidence type="ECO:0000256" key="3">
    <source>
        <dbReference type="ARBA" id="ARBA00008025"/>
    </source>
</evidence>
<dbReference type="GO" id="GO:0005789">
    <property type="term" value="C:endoplasmic reticulum membrane"/>
    <property type="evidence" value="ECO:0007669"/>
    <property type="project" value="UniProtKB-SubCell"/>
</dbReference>
<dbReference type="InterPro" id="IPR042855">
    <property type="entry name" value="V_SNARE_CC"/>
</dbReference>
<evidence type="ECO:0000256" key="12">
    <source>
        <dbReference type="ARBA" id="ARBA00024249"/>
    </source>
</evidence>
<dbReference type="SUPFAM" id="SSF64356">
    <property type="entry name" value="SNARE-like"/>
    <property type="match status" value="1"/>
</dbReference>
<keyword evidence="7" id="KW-0653">Protein transport</keyword>
<dbReference type="InterPro" id="IPR011012">
    <property type="entry name" value="Longin-like_dom_sf"/>
</dbReference>
<accession>A0AAD5TT95</accession>
<comment type="caution">
    <text evidence="16">The sequence shown here is derived from an EMBL/GenBank/DDBJ whole genome shotgun (WGS) entry which is preliminary data.</text>
</comment>
<evidence type="ECO:0000256" key="8">
    <source>
        <dbReference type="ARBA" id="ARBA00022989"/>
    </source>
</evidence>
<comment type="similarity">
    <text evidence="3">Belongs to the synaptobrevin family.</text>
</comment>
<dbReference type="InterPro" id="IPR044565">
    <property type="entry name" value="Sec22"/>
</dbReference>
<evidence type="ECO:0000256" key="4">
    <source>
        <dbReference type="ARBA" id="ARBA00022448"/>
    </source>
</evidence>
<gene>
    <name evidence="16" type="primary">SEC22B</name>
    <name evidence="16" type="ORF">HK099_001978</name>
</gene>
<proteinExistence type="inferred from homology"/>
<dbReference type="GO" id="GO:0005484">
    <property type="term" value="F:SNAP receptor activity"/>
    <property type="evidence" value="ECO:0007669"/>
    <property type="project" value="InterPro"/>
</dbReference>
<dbReference type="Gene3D" id="3.30.450.50">
    <property type="entry name" value="Longin domain"/>
    <property type="match status" value="1"/>
</dbReference>
<dbReference type="AlphaFoldDB" id="A0AAD5TT95"/>
<dbReference type="GO" id="GO:0006888">
    <property type="term" value="P:endoplasmic reticulum to Golgi vesicle-mediated transport"/>
    <property type="evidence" value="ECO:0007669"/>
    <property type="project" value="InterPro"/>
</dbReference>
<evidence type="ECO:0000256" key="6">
    <source>
        <dbReference type="ARBA" id="ARBA00022824"/>
    </source>
</evidence>
<evidence type="ECO:0000313" key="17">
    <source>
        <dbReference type="Proteomes" id="UP001211065"/>
    </source>
</evidence>
<keyword evidence="5" id="KW-0812">Transmembrane</keyword>
<dbReference type="SMART" id="SM01270">
    <property type="entry name" value="Longin"/>
    <property type="match status" value="1"/>
</dbReference>
<dbReference type="InterPro" id="IPR010908">
    <property type="entry name" value="Longin_dom"/>
</dbReference>
<evidence type="ECO:0000256" key="1">
    <source>
        <dbReference type="ARBA" id="ARBA00004163"/>
    </source>
</evidence>
<keyword evidence="17" id="KW-1185">Reference proteome</keyword>
<evidence type="ECO:0000256" key="10">
    <source>
        <dbReference type="ARBA" id="ARBA00023054"/>
    </source>
</evidence>
<protein>
    <recommendedName>
        <fullName evidence="12">Protein transport protein SEC22</fullName>
    </recommendedName>
</protein>
<organism evidence="16 17">
    <name type="scientific">Clydaea vesicula</name>
    <dbReference type="NCBI Taxonomy" id="447962"/>
    <lineage>
        <taxon>Eukaryota</taxon>
        <taxon>Fungi</taxon>
        <taxon>Fungi incertae sedis</taxon>
        <taxon>Chytridiomycota</taxon>
        <taxon>Chytridiomycota incertae sedis</taxon>
        <taxon>Chytridiomycetes</taxon>
        <taxon>Lobulomycetales</taxon>
        <taxon>Lobulomycetaceae</taxon>
        <taxon>Clydaea</taxon>
    </lineage>
</organism>
<dbReference type="Pfam" id="PF13774">
    <property type="entry name" value="Longin"/>
    <property type="match status" value="1"/>
</dbReference>
<dbReference type="GO" id="GO:0006890">
    <property type="term" value="P:retrograde vesicle-mediated transport, Golgi to endoplasmic reticulum"/>
    <property type="evidence" value="ECO:0007669"/>
    <property type="project" value="InterPro"/>
</dbReference>
<evidence type="ECO:0000256" key="9">
    <source>
        <dbReference type="ARBA" id="ARBA00023034"/>
    </source>
</evidence>
<evidence type="ECO:0000313" key="16">
    <source>
        <dbReference type="EMBL" id="KAJ3202146.1"/>
    </source>
</evidence>
<evidence type="ECO:0000256" key="2">
    <source>
        <dbReference type="ARBA" id="ARBA00004409"/>
    </source>
</evidence>
<evidence type="ECO:0000256" key="13">
    <source>
        <dbReference type="PROSITE-ProRule" id="PRU00290"/>
    </source>
</evidence>
<dbReference type="PANTHER" id="PTHR45837">
    <property type="entry name" value="VESICLE-TRAFFICKING PROTEIN SEC22B"/>
    <property type="match status" value="1"/>
</dbReference>
<dbReference type="CDD" id="cd14824">
    <property type="entry name" value="Longin"/>
    <property type="match status" value="1"/>
</dbReference>
<dbReference type="Proteomes" id="UP001211065">
    <property type="component" value="Unassembled WGS sequence"/>
</dbReference>
<dbReference type="PROSITE" id="PS50892">
    <property type="entry name" value="V_SNARE"/>
    <property type="match status" value="1"/>
</dbReference>
<name>A0AAD5TT95_9FUNG</name>
<keyword evidence="6" id="KW-0256">Endoplasmic reticulum</keyword>
<feature type="domain" description="V-SNARE coiled-coil homology" evidence="15">
    <location>
        <begin position="135"/>
        <end position="165"/>
    </location>
</feature>
<keyword evidence="10 13" id="KW-0175">Coiled coil</keyword>
<keyword evidence="8" id="KW-1133">Transmembrane helix</keyword>
<dbReference type="PROSITE" id="PS50859">
    <property type="entry name" value="LONGIN"/>
    <property type="match status" value="1"/>
</dbReference>